<dbReference type="EMBL" id="CP074691">
    <property type="protein sequence ID" value="QVL37012.1"/>
    <property type="molecule type" value="Genomic_DNA"/>
</dbReference>
<organism evidence="1 2">
    <name type="scientific">Aminirod propionatiphilus</name>
    <dbReference type="NCBI Taxonomy" id="3415223"/>
    <lineage>
        <taxon>Bacteria</taxon>
        <taxon>Thermotogati</taxon>
        <taxon>Synergistota</taxon>
        <taxon>Synergistia</taxon>
        <taxon>Synergistales</taxon>
        <taxon>Aminiphilaceae</taxon>
        <taxon>Aminirod</taxon>
    </lineage>
</organism>
<accession>A0ACD1DXN1</accession>
<dbReference type="Proteomes" id="UP000682204">
    <property type="component" value="Chromosome"/>
</dbReference>
<proteinExistence type="predicted"/>
<sequence length="180" mass="19510">MTNRLSIGIDPGKEGAVAFVDADTLALLWIGDCPTLSSGEGGKRIYDEAGMLGILRARLEYLAEGGQAMCTVEQQQAMSRSGMKQGVVSTGQTCEWYGFWRGLVMGLGIPCSIVNPRRWQAKLFRGRSMSGDTKSRSIARAATLFPGIELTPPRCRKPRDGRADAALIAYYGAMIMNGRV</sequence>
<evidence type="ECO:0000313" key="2">
    <source>
        <dbReference type="Proteomes" id="UP000682204"/>
    </source>
</evidence>
<keyword evidence="2" id="KW-1185">Reference proteome</keyword>
<protein>
    <submittedName>
        <fullName evidence="1">Uncharacterized protein</fullName>
    </submittedName>
</protein>
<evidence type="ECO:0000313" key="1">
    <source>
        <dbReference type="EMBL" id="QVL37012.1"/>
    </source>
</evidence>
<reference evidence="1" key="1">
    <citation type="submission" date="2021-05" db="EMBL/GenBank/DDBJ databases">
        <title>An isolated secondary fermenter in methanogenic hydrocarbon-degrading communities.</title>
        <authorList>
            <person name="Liu Y.-F."/>
            <person name="Liu Z.-l."/>
        </authorList>
    </citation>
    <scope>NUCLEOTIDE SEQUENCE</scope>
    <source>
        <strain evidence="1">L-13</strain>
    </source>
</reference>
<gene>
    <name evidence="1" type="ORF">KIH16_04385</name>
</gene>
<name>A0ACD1DXN1_9BACT</name>